<dbReference type="Proteomes" id="UP000260644">
    <property type="component" value="Unassembled WGS sequence"/>
</dbReference>
<evidence type="ECO:0000313" key="1">
    <source>
        <dbReference type="EMBL" id="RFS19420.1"/>
    </source>
</evidence>
<keyword evidence="2" id="KW-1185">Reference proteome</keyword>
<comment type="caution">
    <text evidence="1">The sequence shown here is derived from an EMBL/GenBank/DDBJ whole genome shotgun (WGS) entry which is preliminary data.</text>
</comment>
<dbReference type="RefSeq" id="WP_116978075.1">
    <property type="nucleotide sequence ID" value="NZ_QPMM01000013.1"/>
</dbReference>
<sequence length="207" mass="23963">MQKERLVIILLSVCLLIATVLAVSGFYYKPASNSPVSMVFQGNNYTYQHNNNLNNVRYWNNYPYQVMMSEGKLIDTTISIAWKMTQDSIQLIRLRTSDQTVFLRIPSVDVNISNLDSICKIIRLSNIKVNILVDQTLIRIVDSYHADDLLNTQTTYILTKPLNIEIEHLNKPYFFTLDNSYRVSDVFVPRMEIMEVLTKYLASHSNI</sequence>
<reference evidence="1 2" key="1">
    <citation type="submission" date="2018-07" db="EMBL/GenBank/DDBJ databases">
        <title>Chitinophaga K2CV101002-2 sp. nov., isolated from a monsoon evergreen broad-leaved forest soil.</title>
        <authorList>
            <person name="Lv Y."/>
        </authorList>
    </citation>
    <scope>NUCLEOTIDE SEQUENCE [LARGE SCALE GENOMIC DNA]</scope>
    <source>
        <strain evidence="1 2">GDMCC 1.1288</strain>
    </source>
</reference>
<gene>
    <name evidence="1" type="ORF">DVR12_22560</name>
</gene>
<dbReference type="AlphaFoldDB" id="A0A3E1Y3Y3"/>
<name>A0A3E1Y3Y3_9BACT</name>
<dbReference type="OrthoDB" id="1495436at2"/>
<proteinExistence type="predicted"/>
<accession>A0A3E1Y3Y3</accession>
<organism evidence="1 2">
    <name type="scientific">Chitinophaga silvatica</name>
    <dbReference type="NCBI Taxonomy" id="2282649"/>
    <lineage>
        <taxon>Bacteria</taxon>
        <taxon>Pseudomonadati</taxon>
        <taxon>Bacteroidota</taxon>
        <taxon>Chitinophagia</taxon>
        <taxon>Chitinophagales</taxon>
        <taxon>Chitinophagaceae</taxon>
        <taxon>Chitinophaga</taxon>
    </lineage>
</organism>
<dbReference type="EMBL" id="QPMM01000013">
    <property type="protein sequence ID" value="RFS19420.1"/>
    <property type="molecule type" value="Genomic_DNA"/>
</dbReference>
<protein>
    <submittedName>
        <fullName evidence="1">Uncharacterized protein</fullName>
    </submittedName>
</protein>
<evidence type="ECO:0000313" key="2">
    <source>
        <dbReference type="Proteomes" id="UP000260644"/>
    </source>
</evidence>